<feature type="binding site" evidence="2">
    <location>
        <position position="40"/>
    </location>
    <ligand>
        <name>Fe cation</name>
        <dbReference type="ChEBI" id="CHEBI:24875"/>
        <label>1</label>
    </ligand>
</feature>
<evidence type="ECO:0000313" key="4">
    <source>
        <dbReference type="Proteomes" id="UP000198615"/>
    </source>
</evidence>
<dbReference type="Proteomes" id="UP000198615">
    <property type="component" value="Unassembled WGS sequence"/>
</dbReference>
<protein>
    <recommendedName>
        <fullName evidence="5">TIGR00282 family metallophosphoesterase</fullName>
    </recommendedName>
</protein>
<feature type="active site" description="Proton donor" evidence="1">
    <location>
        <position position="68"/>
    </location>
</feature>
<dbReference type="AlphaFoldDB" id="A0A8G2BET4"/>
<accession>A0A8G2BET4</accession>
<feature type="binding site" evidence="2">
    <location>
        <position position="153"/>
    </location>
    <ligand>
        <name>Fe cation</name>
        <dbReference type="ChEBI" id="CHEBI:24875"/>
        <label>2</label>
    </ligand>
</feature>
<dbReference type="SUPFAM" id="SSF56300">
    <property type="entry name" value="Metallo-dependent phosphatases"/>
    <property type="match status" value="1"/>
</dbReference>
<dbReference type="OrthoDB" id="9801109at2"/>
<dbReference type="RefSeq" id="WP_028793957.1">
    <property type="nucleotide sequence ID" value="NZ_FNBW01000002.1"/>
</dbReference>
<dbReference type="InterPro" id="IPR029052">
    <property type="entry name" value="Metallo-depent_PP-like"/>
</dbReference>
<dbReference type="GO" id="GO:0046872">
    <property type="term" value="F:metal ion binding"/>
    <property type="evidence" value="ECO:0007669"/>
    <property type="project" value="UniProtKB-KW"/>
</dbReference>
<evidence type="ECO:0000256" key="1">
    <source>
        <dbReference type="PIRSR" id="PIRSR004789-50"/>
    </source>
</evidence>
<feature type="binding site" evidence="2">
    <location>
        <position position="67"/>
    </location>
    <ligand>
        <name>Fe cation</name>
        <dbReference type="ChEBI" id="CHEBI:24875"/>
        <label>2</label>
    </ligand>
</feature>
<evidence type="ECO:0008006" key="5">
    <source>
        <dbReference type="Google" id="ProtNLM"/>
    </source>
</evidence>
<dbReference type="PANTHER" id="PTHR36303">
    <property type="entry name" value="2',3'-CYCLIC-NUCLEOTIDE 2'-PHOSPHODIESTERASE"/>
    <property type="match status" value="1"/>
</dbReference>
<dbReference type="Pfam" id="PF13277">
    <property type="entry name" value="YmdB"/>
    <property type="match status" value="1"/>
</dbReference>
<feature type="binding site" evidence="2">
    <location>
        <position position="180"/>
    </location>
    <ligand>
        <name>Fe cation</name>
        <dbReference type="ChEBI" id="CHEBI:24875"/>
        <label>1</label>
    </ligand>
</feature>
<dbReference type="EMBL" id="FNBW01000002">
    <property type="protein sequence ID" value="SDF24387.1"/>
    <property type="molecule type" value="Genomic_DNA"/>
</dbReference>
<feature type="binding site" evidence="2">
    <location>
        <position position="8"/>
    </location>
    <ligand>
        <name>Fe cation</name>
        <dbReference type="ChEBI" id="CHEBI:24875"/>
        <label>1</label>
    </ligand>
</feature>
<dbReference type="GO" id="GO:0004113">
    <property type="term" value="F:2',3'-cyclic-nucleotide 3'-phosphodiesterase activity"/>
    <property type="evidence" value="ECO:0007669"/>
    <property type="project" value="TreeGrafter"/>
</dbReference>
<feature type="binding site" evidence="2">
    <location>
        <position position="178"/>
    </location>
    <ligand>
        <name>Fe cation</name>
        <dbReference type="ChEBI" id="CHEBI:24875"/>
        <label>2</label>
    </ligand>
</feature>
<dbReference type="NCBIfam" id="TIGR00282">
    <property type="entry name" value="TIGR00282 family metallophosphoesterase"/>
    <property type="match status" value="1"/>
</dbReference>
<name>A0A8G2BET4_9PROT</name>
<sequence length="271" mass="29010">MRLLFLGDIVGRSGREAVIHHLPALMRDLKTDFVVVNGENSAHGFGITAKICGELYDVGVDVITTGNHVWDQREILDAIADDDRLVRPINFPPGTPGKGAVVHETRDGRRVLVINAMCRLFMDPLDDPFAAVEKAIDGTALGGDVDFILLDIHGEATSEKMAFGHAFDGRVSLVVGTHTHVPTADVMVLANGTAYQSDAGMCGDYDSVIGMKKEYPVKRFTTKLPTPRLEAADGEATVCGIFVVTDDRTGLAISAEPVRVGGLLAETMPVG</sequence>
<dbReference type="PIRSF" id="PIRSF004789">
    <property type="entry name" value="DR1281"/>
    <property type="match status" value="1"/>
</dbReference>
<gene>
    <name evidence="3" type="ORF">SAMN05660686_00714</name>
</gene>
<dbReference type="InterPro" id="IPR005235">
    <property type="entry name" value="YmdB-like"/>
</dbReference>
<evidence type="ECO:0000313" key="3">
    <source>
        <dbReference type="EMBL" id="SDF24387.1"/>
    </source>
</evidence>
<feature type="binding site" evidence="2">
    <location>
        <position position="39"/>
    </location>
    <ligand>
        <name>Fe cation</name>
        <dbReference type="ChEBI" id="CHEBI:24875"/>
        <label>2</label>
    </ligand>
</feature>
<reference evidence="3 4" key="1">
    <citation type="submission" date="2016-10" db="EMBL/GenBank/DDBJ databases">
        <authorList>
            <person name="Varghese N."/>
            <person name="Submissions S."/>
        </authorList>
    </citation>
    <scope>NUCLEOTIDE SEQUENCE [LARGE SCALE GENOMIC DNA]</scope>
    <source>
        <strain evidence="3 4">DSM 18839</strain>
    </source>
</reference>
<organism evidence="3 4">
    <name type="scientific">Thalassobaculum litoreum DSM 18839</name>
    <dbReference type="NCBI Taxonomy" id="1123362"/>
    <lineage>
        <taxon>Bacteria</taxon>
        <taxon>Pseudomonadati</taxon>
        <taxon>Pseudomonadota</taxon>
        <taxon>Alphaproteobacteria</taxon>
        <taxon>Rhodospirillales</taxon>
        <taxon>Thalassobaculaceae</taxon>
        <taxon>Thalassobaculum</taxon>
    </lineage>
</organism>
<dbReference type="CDD" id="cd07382">
    <property type="entry name" value="MPP_DR1281"/>
    <property type="match status" value="1"/>
</dbReference>
<dbReference type="PANTHER" id="PTHR36303:SF1">
    <property type="entry name" value="2',3'-CYCLIC-NUCLEOTIDE 2'-PHOSPHODIESTERASE"/>
    <property type="match status" value="1"/>
</dbReference>
<keyword evidence="4" id="KW-1185">Reference proteome</keyword>
<evidence type="ECO:0000256" key="2">
    <source>
        <dbReference type="PIRSR" id="PIRSR004789-51"/>
    </source>
</evidence>
<keyword evidence="2" id="KW-0479">Metal-binding</keyword>
<feature type="binding site" evidence="2">
    <location>
        <position position="39"/>
    </location>
    <ligand>
        <name>Fe cation</name>
        <dbReference type="ChEBI" id="CHEBI:24875"/>
        <label>1</label>
    </ligand>
</feature>
<proteinExistence type="predicted"/>
<comment type="caution">
    <text evidence="3">The sequence shown here is derived from an EMBL/GenBank/DDBJ whole genome shotgun (WGS) entry which is preliminary data.</text>
</comment>
<dbReference type="Gene3D" id="3.60.21.10">
    <property type="match status" value="1"/>
</dbReference>